<keyword evidence="5" id="KW-0964">Secreted</keyword>
<dbReference type="InterPro" id="IPR006026">
    <property type="entry name" value="Peptidase_Metallo"/>
</dbReference>
<keyword evidence="9" id="KW-0472">Membrane</keyword>
<gene>
    <name evidence="12" type="ORF">M9980_12395</name>
</gene>
<dbReference type="PANTHER" id="PTHR38340">
    <property type="entry name" value="S-LAYER PROTEIN"/>
    <property type="match status" value="1"/>
</dbReference>
<name>A0ABY4TTP3_9SPHN</name>
<evidence type="ECO:0000256" key="8">
    <source>
        <dbReference type="ARBA" id="ARBA00023026"/>
    </source>
</evidence>
<accession>A0ABY4TTP3</accession>
<evidence type="ECO:0000256" key="10">
    <source>
        <dbReference type="SAM" id="MobiDB-lite"/>
    </source>
</evidence>
<evidence type="ECO:0000256" key="1">
    <source>
        <dbReference type="ARBA" id="ARBA00001913"/>
    </source>
</evidence>
<sequence>MSNSESGNVVSDVETGGPKFEVGISEPGIGVSSGGDLTTGDAPAQELNGGEWGVGTTDGLSDIAHVTVVEGCGCALCQGMREGANANGEDSAAQKGVDPTAANPQSGPIGVVLPLGTNPDGSHFFTGIRNVDAILIGSKWGTTNLTYSFPTSGSNYNGSTPLTNGVSNYHIDLGTQQQAAARAAFAQLSAATGLTFTEITETDTVHANIRISQTADSEVGSAYGGFPSDKQSAAGDIWFGRTNQPYYDLAVKGTWGYATMMHEIGHTMGLKHGHQDYTNSDLSFYFGTFPQYGTQSLTPDRDGQAWSLMTYTPAPFTNSNFAGEKVNQPQTYMQYDLAALQYLYGANFNTNSGDSVYTFSLTTGEMFINGVGQGAPSGNKIFLTVWDGGGNDTIDVSNYANGVTVDLRPGEFSTFDQAQLANNLAYQGLTNLAPGNIAMSLLYNNDARSLIENVKGGAGNDIFIGNSANNILDGGAGSDTVIFTGTTGINATLNDTGADVIVTHDGETDTLRSIENIQGTVGNDTLTGNSQNNTLSGGVGGADVLSGGAGDDRLIGGGFTVVNSAIITKAQSESNLSAGSAINPQARNAYTLAADSNVTNSTTVPHAQVNATATGGGLEYYRLDVAAGSTAIFDIDFSSIDTWIELVDSNGQLLAQNDDSTADAGSQTGNSYLTYTFATAGTYYIRVGRWTAANGNFADPLDAGTTYTLNISLSSATVNTAPFTAINSSSVTADGGEGNDFLMGTLGNDTLIGGNGNDTASFATAFSNSATGVTVNLNQQGSAQNTGAAGTDTLTGIENLVGSQYNDTLTGDANNNVIEGGLGNDTLVGGFGNDTASYAGASAGVTVSLALQGAAQNTGVTGNDTLSGFENLLGSAFADTLTGNSGENILTGGAGDDTLNPGANAIGNVDLLDGGAGSDTASFAGFTAGVTATLAGALDGSASVGGQQVAVLRSIENLTGGDGNDTLTGDANDNVIDGGLGDDVLDGGAGNDTVSYRGTIGATVNLSILAAQATGYGNDTLVGFENVRTGSGADTITGDGNDNIFFDGGGADTYNGGAGSDTVDYTNITAALTVNLNTTTAQAASTGGDILSGIENVVGSLTAANTLTGGDTTANRLVGGAAADFLIGRGLGDTLIGGAGNDVIFGDYVNTFSATAGMADGNDVLEGGAGNDSLVGGLGADILRGGDGDDILVGGLANGTVAGLSTVYTNDGGGADVFDGGEGTDTAYAYYTDQTGGIAFDLANVAGNSAITMGGAAYGSFTSIERVIFRGGSGNDVVRGTGYLDTLIGGAGDDVLDGWYGNDTLSGGAGNDILRGGEGLDTVTYVNATAGVNVDLRITTAQDTGGEGIDTLTDIEYITGSQFGDTLRGNDDFNLLIDNAVNPAATAFSQTDALYGYGGNDSILVTRAAADVATNILMDGGDGDDIIQLVSGTVTTTTTDPDGLSSGAAYALPGRAGTRALDNVVVSGGAGNDRVVLTGVDAAVVDLGNGNDVLSISTLGGAGFNDHDITTGTGQDVIWLAGTGAAATTTARANIVRDFTVGNLGDRFELRNATAATSYINTTNFINLATGGVNSDLFDSGHMRLVQSGTDILLQVDRDGAAGVTNTFVTIAVLQGTYTGGFTEFNFDGMVGQLNLTGIGALNETLTGASKADTLNGGDGNDTLFGLAGNDTLIGGNGNDVLDGGTGDDAMTGGAGDDTYYVDSTGDTVTEQANEGTDTVITTLTNYTLQANFENLTYIGTTGGNLSGNSADNVIIGSETADFFNLSQGGNDTVNGNGGDDAFFFGSQFTRDDKVNGGVGSFDQLGLQGNYFNLALSATSLTGVESIFLLSGSNTSFGDVAGNSYYYNIRTDDANIAAGQTLSVNANSLTAAESVFFDARAESDGAIVYYGGLGTDVVTGGQQSDAFFFGAGAFGTGDVIDGQGGNFDQVAFRGSFSGTIGAGQFFSIENLVLLSGGSTAYTYNITMSDANVAAGANFAVSANTLGAGESLIFNDTAETNAAVTVFSGAGNDQIRMGARGDTVFGGAGDDVIYGNGGADQLRGGAGNDTFGYLLVSDSTATSQDHIFDFSNGDHIDLSGIATFTYVSGGFTAANQVRVTDQGSGNYLVEAETTGDGQADLSILVTSDHALTANDFIGLTAPNTSAFMSPSMFVTPDVSVFDGHTLFVSQAPIVASDVVM</sequence>
<comment type="cofactor">
    <cofactor evidence="1">
        <name>Ca(2+)</name>
        <dbReference type="ChEBI" id="CHEBI:29108"/>
    </cofactor>
</comment>
<keyword evidence="13" id="KW-1185">Reference proteome</keyword>
<feature type="domain" description="Peptidase metallopeptidase" evidence="11">
    <location>
        <begin position="136"/>
        <end position="305"/>
    </location>
</feature>
<dbReference type="SMART" id="SM00235">
    <property type="entry name" value="ZnMc"/>
    <property type="match status" value="1"/>
</dbReference>
<evidence type="ECO:0000256" key="9">
    <source>
        <dbReference type="ARBA" id="ARBA00023136"/>
    </source>
</evidence>
<feature type="region of interest" description="Disordered" evidence="10">
    <location>
        <begin position="28"/>
        <end position="47"/>
    </location>
</feature>
<keyword evidence="7" id="KW-0677">Repeat</keyword>
<dbReference type="InterPro" id="IPR003995">
    <property type="entry name" value="RTX_toxin_determinant-A"/>
</dbReference>
<dbReference type="InterPro" id="IPR001343">
    <property type="entry name" value="Hemolysn_Ca-bd"/>
</dbReference>
<comment type="similarity">
    <text evidence="4">Belongs to the peptidase M10B family.</text>
</comment>
<evidence type="ECO:0000256" key="5">
    <source>
        <dbReference type="ARBA" id="ARBA00022525"/>
    </source>
</evidence>
<evidence type="ECO:0000256" key="6">
    <source>
        <dbReference type="ARBA" id="ARBA00022656"/>
    </source>
</evidence>
<dbReference type="InterPro" id="IPR024079">
    <property type="entry name" value="MetalloPept_cat_dom_sf"/>
</dbReference>
<dbReference type="Gene3D" id="2.150.10.10">
    <property type="entry name" value="Serralysin-like metalloprotease, C-terminal"/>
    <property type="match status" value="9"/>
</dbReference>
<dbReference type="InterPro" id="IPR011049">
    <property type="entry name" value="Serralysin-like_metalloprot_C"/>
</dbReference>
<dbReference type="Pfam" id="PF08548">
    <property type="entry name" value="Peptidase_M10_C"/>
    <property type="match status" value="2"/>
</dbReference>
<comment type="subcellular location">
    <subcellularLocation>
        <location evidence="2">Membrane</location>
    </subcellularLocation>
    <subcellularLocation>
        <location evidence="3">Secreted</location>
    </subcellularLocation>
</comment>
<dbReference type="InterPro" id="IPR050557">
    <property type="entry name" value="RTX_toxin/Mannuronan_C5-epim"/>
</dbReference>
<dbReference type="Pfam" id="PF00353">
    <property type="entry name" value="HemolysinCabind"/>
    <property type="match status" value="17"/>
</dbReference>
<dbReference type="PROSITE" id="PS00330">
    <property type="entry name" value="HEMOLYSIN_CALCIUM"/>
    <property type="match status" value="7"/>
</dbReference>
<protein>
    <submittedName>
        <fullName evidence="12">M10 family metallopeptidase C-terminal domain-containing protein</fullName>
    </submittedName>
</protein>
<evidence type="ECO:0000256" key="3">
    <source>
        <dbReference type="ARBA" id="ARBA00004613"/>
    </source>
</evidence>
<dbReference type="RefSeq" id="WP_250751381.1">
    <property type="nucleotide sequence ID" value="NZ_CP098401.1"/>
</dbReference>
<evidence type="ECO:0000313" key="13">
    <source>
        <dbReference type="Proteomes" id="UP001055580"/>
    </source>
</evidence>
<evidence type="ECO:0000313" key="12">
    <source>
        <dbReference type="EMBL" id="URW75324.1"/>
    </source>
</evidence>
<feature type="region of interest" description="Disordered" evidence="10">
    <location>
        <begin position="85"/>
        <end position="105"/>
    </location>
</feature>
<keyword evidence="8" id="KW-0843">Virulence</keyword>
<proteinExistence type="inferred from homology"/>
<dbReference type="Pfam" id="PF04151">
    <property type="entry name" value="PPC"/>
    <property type="match status" value="1"/>
</dbReference>
<dbReference type="Gene3D" id="2.60.120.380">
    <property type="match status" value="1"/>
</dbReference>
<dbReference type="Gene3D" id="3.40.390.10">
    <property type="entry name" value="Collagenase (Catalytic Domain)"/>
    <property type="match status" value="1"/>
</dbReference>
<evidence type="ECO:0000259" key="11">
    <source>
        <dbReference type="SMART" id="SM00235"/>
    </source>
</evidence>
<dbReference type="SUPFAM" id="SSF55486">
    <property type="entry name" value="Metalloproteases ('zincins'), catalytic domain"/>
    <property type="match status" value="1"/>
</dbReference>
<evidence type="ECO:0000256" key="7">
    <source>
        <dbReference type="ARBA" id="ARBA00022737"/>
    </source>
</evidence>
<organism evidence="12 13">
    <name type="scientific">Sphingomonas donggukensis</name>
    <dbReference type="NCBI Taxonomy" id="2949093"/>
    <lineage>
        <taxon>Bacteria</taxon>
        <taxon>Pseudomonadati</taxon>
        <taxon>Pseudomonadota</taxon>
        <taxon>Alphaproteobacteria</taxon>
        <taxon>Sphingomonadales</taxon>
        <taxon>Sphingomonadaceae</taxon>
        <taxon>Sphingomonas</taxon>
    </lineage>
</organism>
<dbReference type="InterPro" id="IPR007280">
    <property type="entry name" value="Peptidase_C_arc/bac"/>
</dbReference>
<dbReference type="InterPro" id="IPR013858">
    <property type="entry name" value="Peptidase_M10B_C"/>
</dbReference>
<dbReference type="InterPro" id="IPR018511">
    <property type="entry name" value="Hemolysin-typ_Ca-bd_CS"/>
</dbReference>
<evidence type="ECO:0000256" key="4">
    <source>
        <dbReference type="ARBA" id="ARBA00009490"/>
    </source>
</evidence>
<evidence type="ECO:0000256" key="2">
    <source>
        <dbReference type="ARBA" id="ARBA00004370"/>
    </source>
</evidence>
<dbReference type="SUPFAM" id="SSF51120">
    <property type="entry name" value="beta-Roll"/>
    <property type="match status" value="10"/>
</dbReference>
<dbReference type="PRINTS" id="PR01488">
    <property type="entry name" value="RTXTOXINA"/>
</dbReference>
<keyword evidence="6" id="KW-0800">Toxin</keyword>
<dbReference type="PRINTS" id="PR00313">
    <property type="entry name" value="CABNDNGRPT"/>
</dbReference>
<reference evidence="12" key="1">
    <citation type="submission" date="2022-05" db="EMBL/GenBank/DDBJ databases">
        <title>Sphingomonas sp. strain RMG20 Genome sequencing and assembly.</title>
        <authorList>
            <person name="Kim I."/>
        </authorList>
    </citation>
    <scope>NUCLEOTIDE SEQUENCE</scope>
    <source>
        <strain evidence="12">RMG20</strain>
    </source>
</reference>
<dbReference type="EMBL" id="CP098401">
    <property type="protein sequence ID" value="URW75324.1"/>
    <property type="molecule type" value="Genomic_DNA"/>
</dbReference>
<dbReference type="PANTHER" id="PTHR38340:SF1">
    <property type="entry name" value="S-LAYER PROTEIN"/>
    <property type="match status" value="1"/>
</dbReference>
<dbReference type="Proteomes" id="UP001055580">
    <property type="component" value="Chromosome"/>
</dbReference>